<evidence type="ECO:0000313" key="2">
    <source>
        <dbReference type="EMBL" id="GAA4606069.1"/>
    </source>
</evidence>
<dbReference type="PANTHER" id="PTHR35010:SF2">
    <property type="entry name" value="BLL4672 PROTEIN"/>
    <property type="match status" value="1"/>
</dbReference>
<sequence length="289" mass="32074">MSRDRSAFGAFLRARRDRLTPAQAGIEAFPGRRRVPGLRREELAMLAGLSTDHYSRLEQGRQATVSESVLAALTRALRLNEVEAAHLRDLAAPATRTRRAVPEAQRADPGLLRLAATLDHVPVLLLGRRSEVLARNALLEAVLGRALPPGSSFLDYLFRDPLARERIVNWAEFGARSVAAMRMEVGRRPDDQRLLAAVRDLRRTDPDVARWWDDHTVRDYASVSKRIAHPEAGLLDFAIEIVTAPHVPDQHLIVYTAEADSSTARILPILASWATPTRAPSTQSSRTAR</sequence>
<dbReference type="SMART" id="SM00530">
    <property type="entry name" value="HTH_XRE"/>
    <property type="match status" value="1"/>
</dbReference>
<dbReference type="PANTHER" id="PTHR35010">
    <property type="entry name" value="BLL4672 PROTEIN-RELATED"/>
    <property type="match status" value="1"/>
</dbReference>
<dbReference type="InterPro" id="IPR001387">
    <property type="entry name" value="Cro/C1-type_HTH"/>
</dbReference>
<comment type="caution">
    <text evidence="2">The sequence shown here is derived from an EMBL/GenBank/DDBJ whole genome shotgun (WGS) entry which is preliminary data.</text>
</comment>
<dbReference type="PROSITE" id="PS50943">
    <property type="entry name" value="HTH_CROC1"/>
    <property type="match status" value="1"/>
</dbReference>
<dbReference type="EMBL" id="BAABHJ010000005">
    <property type="protein sequence ID" value="GAA4606069.1"/>
    <property type="molecule type" value="Genomic_DNA"/>
</dbReference>
<dbReference type="Pfam" id="PF17765">
    <property type="entry name" value="MLTR_LBD"/>
    <property type="match status" value="1"/>
</dbReference>
<organism evidence="2 3">
    <name type="scientific">Actinoallomurus liliacearum</name>
    <dbReference type="NCBI Taxonomy" id="1080073"/>
    <lineage>
        <taxon>Bacteria</taxon>
        <taxon>Bacillati</taxon>
        <taxon>Actinomycetota</taxon>
        <taxon>Actinomycetes</taxon>
        <taxon>Streptosporangiales</taxon>
        <taxon>Thermomonosporaceae</taxon>
        <taxon>Actinoallomurus</taxon>
    </lineage>
</organism>
<evidence type="ECO:0000313" key="3">
    <source>
        <dbReference type="Proteomes" id="UP001500212"/>
    </source>
</evidence>
<dbReference type="RefSeq" id="WP_345352253.1">
    <property type="nucleotide sequence ID" value="NZ_BAABHJ010000005.1"/>
</dbReference>
<feature type="domain" description="HTH cro/C1-type" evidence="1">
    <location>
        <begin position="37"/>
        <end position="84"/>
    </location>
</feature>
<accession>A0ABP8TEF6</accession>
<reference evidence="3" key="1">
    <citation type="journal article" date="2019" name="Int. J. Syst. Evol. Microbiol.">
        <title>The Global Catalogue of Microorganisms (GCM) 10K type strain sequencing project: providing services to taxonomists for standard genome sequencing and annotation.</title>
        <authorList>
            <consortium name="The Broad Institute Genomics Platform"/>
            <consortium name="The Broad Institute Genome Sequencing Center for Infectious Disease"/>
            <person name="Wu L."/>
            <person name="Ma J."/>
        </authorList>
    </citation>
    <scope>NUCLEOTIDE SEQUENCE [LARGE SCALE GENOMIC DNA]</scope>
    <source>
        <strain evidence="3">JCM 17938</strain>
    </source>
</reference>
<dbReference type="Pfam" id="PF13560">
    <property type="entry name" value="HTH_31"/>
    <property type="match status" value="1"/>
</dbReference>
<dbReference type="CDD" id="cd00093">
    <property type="entry name" value="HTH_XRE"/>
    <property type="match status" value="1"/>
</dbReference>
<protein>
    <submittedName>
        <fullName evidence="2">Helix-turn-helix transcriptional regulator</fullName>
    </submittedName>
</protein>
<dbReference type="Proteomes" id="UP001500212">
    <property type="component" value="Unassembled WGS sequence"/>
</dbReference>
<keyword evidence="3" id="KW-1185">Reference proteome</keyword>
<dbReference type="InterPro" id="IPR041413">
    <property type="entry name" value="MLTR_LBD"/>
</dbReference>
<dbReference type="Gene3D" id="3.30.450.180">
    <property type="match status" value="1"/>
</dbReference>
<dbReference type="InterPro" id="IPR010982">
    <property type="entry name" value="Lambda_DNA-bd_dom_sf"/>
</dbReference>
<gene>
    <name evidence="2" type="ORF">GCM10023195_21460</name>
</gene>
<evidence type="ECO:0000259" key="1">
    <source>
        <dbReference type="PROSITE" id="PS50943"/>
    </source>
</evidence>
<dbReference type="SUPFAM" id="SSF47413">
    <property type="entry name" value="lambda repressor-like DNA-binding domains"/>
    <property type="match status" value="1"/>
</dbReference>
<proteinExistence type="predicted"/>
<dbReference type="Gene3D" id="1.10.260.40">
    <property type="entry name" value="lambda repressor-like DNA-binding domains"/>
    <property type="match status" value="1"/>
</dbReference>
<name>A0ABP8TEF6_9ACTN</name>